<evidence type="ECO:0000256" key="3">
    <source>
        <dbReference type="SAM" id="MobiDB-lite"/>
    </source>
</evidence>
<feature type="compositionally biased region" description="Basic and acidic residues" evidence="3">
    <location>
        <begin position="378"/>
        <end position="387"/>
    </location>
</feature>
<proteinExistence type="inferred from homology"/>
<dbReference type="PANTHER" id="PTHR10540:SF8">
    <property type="entry name" value="COP9 SIGNALOSOME COMPLEX SUBUNIT 6"/>
    <property type="match status" value="1"/>
</dbReference>
<accession>A0A9P4IMC0</accession>
<dbReference type="Pfam" id="PF13012">
    <property type="entry name" value="MitMem_reg"/>
    <property type="match status" value="1"/>
</dbReference>
<keyword evidence="2" id="KW-0539">Nucleus</keyword>
<dbReference type="AlphaFoldDB" id="A0A9P4IMC0"/>
<keyword evidence="6" id="KW-1185">Reference proteome</keyword>
<comment type="function">
    <text evidence="2">Component of the COP9 signalosome complex (CSN), a complex involved in various cellular and developmental processes.</text>
</comment>
<dbReference type="InterPro" id="IPR024969">
    <property type="entry name" value="EIF3F/CSN6-like_C"/>
</dbReference>
<evidence type="ECO:0000256" key="2">
    <source>
        <dbReference type="RuleBase" id="RU367006"/>
    </source>
</evidence>
<dbReference type="GO" id="GO:0008237">
    <property type="term" value="F:metallopeptidase activity"/>
    <property type="evidence" value="ECO:0007669"/>
    <property type="project" value="InterPro"/>
</dbReference>
<evidence type="ECO:0000313" key="5">
    <source>
        <dbReference type="EMBL" id="KAF2100756.1"/>
    </source>
</evidence>
<dbReference type="InterPro" id="IPR033859">
    <property type="entry name" value="MPN_CSN6"/>
</dbReference>
<dbReference type="Pfam" id="PF01398">
    <property type="entry name" value="JAB"/>
    <property type="match status" value="1"/>
</dbReference>
<evidence type="ECO:0000259" key="4">
    <source>
        <dbReference type="PROSITE" id="PS50249"/>
    </source>
</evidence>
<evidence type="ECO:0000313" key="6">
    <source>
        <dbReference type="Proteomes" id="UP000799772"/>
    </source>
</evidence>
<feature type="region of interest" description="Disordered" evidence="3">
    <location>
        <begin position="210"/>
        <end position="255"/>
    </location>
</feature>
<dbReference type="Gene3D" id="3.40.140.10">
    <property type="entry name" value="Cytidine Deaminase, domain 2"/>
    <property type="match status" value="1"/>
</dbReference>
<comment type="similarity">
    <text evidence="1 2">Belongs to the peptidase M67A family. CSN6 subfamily.</text>
</comment>
<dbReference type="GO" id="GO:0005737">
    <property type="term" value="C:cytoplasm"/>
    <property type="evidence" value="ECO:0007669"/>
    <property type="project" value="UniProtKB-SubCell"/>
</dbReference>
<comment type="caution">
    <text evidence="5">The sequence shown here is derived from an EMBL/GenBank/DDBJ whole genome shotgun (WGS) entry which is preliminary data.</text>
</comment>
<keyword evidence="2" id="KW-0736">Signalosome</keyword>
<dbReference type="CDD" id="cd08063">
    <property type="entry name" value="MPN_CSN6"/>
    <property type="match status" value="1"/>
</dbReference>
<organism evidence="5 6">
    <name type="scientific">Rhizodiscina lignyota</name>
    <dbReference type="NCBI Taxonomy" id="1504668"/>
    <lineage>
        <taxon>Eukaryota</taxon>
        <taxon>Fungi</taxon>
        <taxon>Dikarya</taxon>
        <taxon>Ascomycota</taxon>
        <taxon>Pezizomycotina</taxon>
        <taxon>Dothideomycetes</taxon>
        <taxon>Pleosporomycetidae</taxon>
        <taxon>Aulographales</taxon>
        <taxon>Rhizodiscinaceae</taxon>
        <taxon>Rhizodiscina</taxon>
    </lineage>
</organism>
<feature type="compositionally biased region" description="Polar residues" evidence="3">
    <location>
        <begin position="9"/>
        <end position="20"/>
    </location>
</feature>
<dbReference type="InterPro" id="IPR000555">
    <property type="entry name" value="JAMM/MPN+_dom"/>
</dbReference>
<name>A0A9P4IMC0_9PEZI</name>
<keyword evidence="2" id="KW-0963">Cytoplasm</keyword>
<reference evidence="5" key="1">
    <citation type="journal article" date="2020" name="Stud. Mycol.">
        <title>101 Dothideomycetes genomes: a test case for predicting lifestyles and emergence of pathogens.</title>
        <authorList>
            <person name="Haridas S."/>
            <person name="Albert R."/>
            <person name="Binder M."/>
            <person name="Bloem J."/>
            <person name="Labutti K."/>
            <person name="Salamov A."/>
            <person name="Andreopoulos B."/>
            <person name="Baker S."/>
            <person name="Barry K."/>
            <person name="Bills G."/>
            <person name="Bluhm B."/>
            <person name="Cannon C."/>
            <person name="Castanera R."/>
            <person name="Culley D."/>
            <person name="Daum C."/>
            <person name="Ezra D."/>
            <person name="Gonzalez J."/>
            <person name="Henrissat B."/>
            <person name="Kuo A."/>
            <person name="Liang C."/>
            <person name="Lipzen A."/>
            <person name="Lutzoni F."/>
            <person name="Magnuson J."/>
            <person name="Mondo S."/>
            <person name="Nolan M."/>
            <person name="Ohm R."/>
            <person name="Pangilinan J."/>
            <person name="Park H.-J."/>
            <person name="Ramirez L."/>
            <person name="Alfaro M."/>
            <person name="Sun H."/>
            <person name="Tritt A."/>
            <person name="Yoshinaga Y."/>
            <person name="Zwiers L.-H."/>
            <person name="Turgeon B."/>
            <person name="Goodwin S."/>
            <person name="Spatafora J."/>
            <person name="Crous P."/>
            <person name="Grigoriev I."/>
        </authorList>
    </citation>
    <scope>NUCLEOTIDE SEQUENCE</scope>
    <source>
        <strain evidence="5">CBS 133067</strain>
    </source>
</reference>
<sequence>MAEDESANPLVSSSPASDTSPEIQLHPLVLLTISDYITRHTLRKQSGPIVGAIIGQQNGREITMEVAFECGTVAGPDGSILLDAGLFSQRVDQYKEVYKSPQLELVGWFTIGSTFGPGSHHVPIHLQLQKLGYESACLLLFHPNAFTAGGKLPLTLYEGVVEGDQNAMEMDGVERAASLKFRKLSYAVETGEAEMISVDFVAKGGGNATAVEAKDTKEKSSEPKAKAKDKGKGKAKEGNKDSDLMNGNDESYLSPEDDELLSSLTAKANAIKMLHSRIDLLRSYLTNLPQSYLTDTSTPPSASGDTSTALNHQVLRSILALQARIPLLVPPDTEAFAREALEQKTDTALVQLLSSVTSSVHEAGEMNEKFRVVDTRRNIGRNQDRRGGPRGGMVPDAGDFGGDSMMGSHGYPEGRTFRG</sequence>
<gene>
    <name evidence="5" type="ORF">NA57DRAFT_54830</name>
</gene>
<dbReference type="PANTHER" id="PTHR10540">
    <property type="entry name" value="EUKARYOTIC TRANSLATION INITIATION FACTOR 3 SUBUNIT F-RELATED"/>
    <property type="match status" value="1"/>
</dbReference>
<dbReference type="EMBL" id="ML978124">
    <property type="protein sequence ID" value="KAF2100756.1"/>
    <property type="molecule type" value="Genomic_DNA"/>
</dbReference>
<comment type="subcellular location">
    <subcellularLocation>
        <location evidence="2">Cytoplasm</location>
    </subcellularLocation>
    <subcellularLocation>
        <location evidence="2">Nucleus</location>
    </subcellularLocation>
</comment>
<evidence type="ECO:0000256" key="1">
    <source>
        <dbReference type="ARBA" id="ARBA00010893"/>
    </source>
</evidence>
<dbReference type="GO" id="GO:0008180">
    <property type="term" value="C:COP9 signalosome"/>
    <property type="evidence" value="ECO:0007669"/>
    <property type="project" value="UniProtKB-UniRule"/>
</dbReference>
<dbReference type="OrthoDB" id="1378at2759"/>
<dbReference type="Proteomes" id="UP000799772">
    <property type="component" value="Unassembled WGS sequence"/>
</dbReference>
<feature type="region of interest" description="Disordered" evidence="3">
    <location>
        <begin position="1"/>
        <end position="20"/>
    </location>
</feature>
<dbReference type="InterPro" id="IPR037518">
    <property type="entry name" value="MPN"/>
</dbReference>
<dbReference type="PROSITE" id="PS50249">
    <property type="entry name" value="MPN"/>
    <property type="match status" value="1"/>
</dbReference>
<feature type="region of interest" description="Disordered" evidence="3">
    <location>
        <begin position="378"/>
        <end position="419"/>
    </location>
</feature>
<feature type="compositionally biased region" description="Basic and acidic residues" evidence="3">
    <location>
        <begin position="212"/>
        <end position="243"/>
    </location>
</feature>
<feature type="domain" description="MPN" evidence="4">
    <location>
        <begin position="23"/>
        <end position="163"/>
    </location>
</feature>
<dbReference type="GO" id="GO:0000338">
    <property type="term" value="P:protein deneddylation"/>
    <property type="evidence" value="ECO:0007669"/>
    <property type="project" value="InterPro"/>
</dbReference>
<protein>
    <recommendedName>
        <fullName evidence="2">COP9 signalosome complex subunit 6</fullName>
    </recommendedName>
</protein>